<sequence length="59" mass="7062">MSFVHWIATMKNQQNRHPGKEPQGRNPQQQQQQQQMEPQPPHKGGKQQEQRSQKHPQQR</sequence>
<evidence type="ECO:0000313" key="2">
    <source>
        <dbReference type="EMBL" id="OWQ77767.1"/>
    </source>
</evidence>
<protein>
    <submittedName>
        <fullName evidence="2">Lana protein</fullName>
    </submittedName>
</protein>
<reference evidence="2 3" key="1">
    <citation type="submission" date="2017-06" db="EMBL/GenBank/DDBJ databases">
        <authorList>
            <person name="Kim H.J."/>
            <person name="Triplett B.A."/>
        </authorList>
    </citation>
    <scope>NUCLEOTIDE SEQUENCE [LARGE SCALE GENOMIC DNA]</scope>
    <source>
        <strain evidence="2 3">594</strain>
    </source>
</reference>
<evidence type="ECO:0000313" key="3">
    <source>
        <dbReference type="Proteomes" id="UP000197090"/>
    </source>
</evidence>
<feature type="compositionally biased region" description="Low complexity" evidence="1">
    <location>
        <begin position="24"/>
        <end position="37"/>
    </location>
</feature>
<feature type="region of interest" description="Disordered" evidence="1">
    <location>
        <begin position="1"/>
        <end position="59"/>
    </location>
</feature>
<name>A0A246ICR0_STEMA</name>
<gene>
    <name evidence="2" type="ORF">CEE63_03705</name>
</gene>
<dbReference type="AlphaFoldDB" id="A0A246ICR0"/>
<proteinExistence type="predicted"/>
<dbReference type="RefSeq" id="WP_072167733.1">
    <property type="nucleotide sequence ID" value="NZ_CP040433.1"/>
</dbReference>
<dbReference type="Proteomes" id="UP000197090">
    <property type="component" value="Unassembled WGS sequence"/>
</dbReference>
<evidence type="ECO:0000256" key="1">
    <source>
        <dbReference type="SAM" id="MobiDB-lite"/>
    </source>
</evidence>
<accession>A0A246ICR0</accession>
<dbReference type="EMBL" id="NIVX01000030">
    <property type="protein sequence ID" value="OWQ77767.1"/>
    <property type="molecule type" value="Genomic_DNA"/>
</dbReference>
<organism evidence="2 3">
    <name type="scientific">Stenotrophomonas maltophilia</name>
    <name type="common">Pseudomonas maltophilia</name>
    <name type="synonym">Xanthomonas maltophilia</name>
    <dbReference type="NCBI Taxonomy" id="40324"/>
    <lineage>
        <taxon>Bacteria</taxon>
        <taxon>Pseudomonadati</taxon>
        <taxon>Pseudomonadota</taxon>
        <taxon>Gammaproteobacteria</taxon>
        <taxon>Lysobacterales</taxon>
        <taxon>Lysobacteraceae</taxon>
        <taxon>Stenotrophomonas</taxon>
        <taxon>Stenotrophomonas maltophilia group</taxon>
    </lineage>
</organism>
<comment type="caution">
    <text evidence="2">The sequence shown here is derived from an EMBL/GenBank/DDBJ whole genome shotgun (WGS) entry which is preliminary data.</text>
</comment>